<reference evidence="1 2" key="1">
    <citation type="submission" date="2019-03" db="EMBL/GenBank/DDBJ databases">
        <title>San Antonio Military Medical Center submission to MRSN (WRAIR), pending publication.</title>
        <authorList>
            <person name="Blyth D.M."/>
            <person name="Mccarthy S.L."/>
            <person name="Schall S.E."/>
            <person name="Stam J.A."/>
            <person name="Ong A.C."/>
            <person name="Mcgann P.T."/>
        </authorList>
    </citation>
    <scope>NUCLEOTIDE SEQUENCE [LARGE SCALE GENOMIC DNA]</scope>
    <source>
        <strain evidence="1 2">MRSN571793</strain>
    </source>
</reference>
<organism evidence="1 2">
    <name type="scientific">Dysgonomonas capnocytophagoides</name>
    <dbReference type="NCBI Taxonomy" id="45254"/>
    <lineage>
        <taxon>Bacteria</taxon>
        <taxon>Pseudomonadati</taxon>
        <taxon>Bacteroidota</taxon>
        <taxon>Bacteroidia</taxon>
        <taxon>Bacteroidales</taxon>
        <taxon>Dysgonomonadaceae</taxon>
        <taxon>Dysgonomonas</taxon>
    </lineage>
</organism>
<sequence>MIREVYIDNKLVDVENNSATGYIFSSPIFRDISYIMSNRTTTYKLPKTSHNLTIFGLSDNPDVVSDFPYMIHDLKEYREGILFIKGQCALLKVGDSEMELSVIWGNTVNIMDIKDKKLRELDSLHSIRWNSSSGFLNSDVIPNRPQYGFVQVDFGKGLSDFEYIHPSVTMQYILDLITSTTGVTFNIPLTDLTGNELLKKKWIPLIDKNADALTWVDYTIEATFDSYDSSSTGVNLFFIKTDNNKHDIIQQGLIKWNDKPCKIVLHFDIEFHDNNPKMEDGTYMNAITGVNARGQRFENNVKSTNGTYKDSFDFEYDFTEPSIIIQPKIGYLDKSGNRSKLNDPVIDSFNLTVSMQQEEMEFGDSFSITPNLPDITVSEYLKSIMQMFGLYVYYDYSKSEDQIYFASIGSMYNLKSKAYNWTNNLLNTTSGRFNITFRYGDYTRNNSMKYKDDDTVLTNANGYITIDNTTIVATEKELITLPYAASDNDTIVEDSLVGDYNIAKIKLYDSEGEVQKVEYRVLSEVYHSDDNGIYLGPIGAVFDESLKFNGDNGILKKYYTEFQRILNRPIVVEFYVRLDNLDLATFDALRPVYIDGTYYMILELTSQINGDQNLCTVKAIKMPSVN</sequence>
<evidence type="ECO:0000313" key="1">
    <source>
        <dbReference type="EMBL" id="TFD92781.1"/>
    </source>
</evidence>
<accession>A0A4Y8KYR0</accession>
<proteinExistence type="predicted"/>
<dbReference type="AlphaFoldDB" id="A0A4Y8KYR0"/>
<keyword evidence="2" id="KW-1185">Reference proteome</keyword>
<comment type="caution">
    <text evidence="1">The sequence shown here is derived from an EMBL/GenBank/DDBJ whole genome shotgun (WGS) entry which is preliminary data.</text>
</comment>
<dbReference type="EMBL" id="SOML01000016">
    <property type="protein sequence ID" value="TFD92781.1"/>
    <property type="molecule type" value="Genomic_DNA"/>
</dbReference>
<name>A0A4Y8KYR0_9BACT</name>
<dbReference type="RefSeq" id="WP_134437468.1">
    <property type="nucleotide sequence ID" value="NZ_SOML01000016.1"/>
</dbReference>
<evidence type="ECO:0000313" key="2">
    <source>
        <dbReference type="Proteomes" id="UP000297861"/>
    </source>
</evidence>
<dbReference type="OrthoDB" id="1050031at2"/>
<protein>
    <submittedName>
        <fullName evidence="1">Uncharacterized protein</fullName>
    </submittedName>
</protein>
<gene>
    <name evidence="1" type="ORF">E2605_18220</name>
</gene>
<dbReference type="Proteomes" id="UP000297861">
    <property type="component" value="Unassembled WGS sequence"/>
</dbReference>